<dbReference type="VEuPathDB" id="VectorBase:CSON001630"/>
<evidence type="ECO:0000313" key="3">
    <source>
        <dbReference type="EMBL" id="SSX10003.1"/>
    </source>
</evidence>
<keyword evidence="1" id="KW-0106">Calcium</keyword>
<name>A0A336MI81_CULSO</name>
<accession>A0A336MI81</accession>
<evidence type="ECO:0000256" key="1">
    <source>
        <dbReference type="ARBA" id="ARBA00022837"/>
    </source>
</evidence>
<dbReference type="AlphaFoldDB" id="A0A336MI81"/>
<dbReference type="InterPro" id="IPR011992">
    <property type="entry name" value="EF-hand-dom_pair"/>
</dbReference>
<dbReference type="SMART" id="SM00054">
    <property type="entry name" value="EFh"/>
    <property type="match status" value="3"/>
</dbReference>
<dbReference type="EMBL" id="UFQS01001258">
    <property type="protein sequence ID" value="SSX10003.1"/>
    <property type="molecule type" value="Genomic_DNA"/>
</dbReference>
<reference evidence="4" key="2">
    <citation type="submission" date="2018-07" db="EMBL/GenBank/DDBJ databases">
        <authorList>
            <person name="Quirk P.G."/>
            <person name="Krulwich T.A."/>
        </authorList>
    </citation>
    <scope>NUCLEOTIDE SEQUENCE</scope>
</reference>
<dbReference type="Gene3D" id="1.10.238.10">
    <property type="entry name" value="EF-hand"/>
    <property type="match status" value="1"/>
</dbReference>
<organism evidence="4">
    <name type="scientific">Culicoides sonorensis</name>
    <name type="common">Biting midge</name>
    <dbReference type="NCBI Taxonomy" id="179676"/>
    <lineage>
        <taxon>Eukaryota</taxon>
        <taxon>Metazoa</taxon>
        <taxon>Ecdysozoa</taxon>
        <taxon>Arthropoda</taxon>
        <taxon>Hexapoda</taxon>
        <taxon>Insecta</taxon>
        <taxon>Pterygota</taxon>
        <taxon>Neoptera</taxon>
        <taxon>Endopterygota</taxon>
        <taxon>Diptera</taxon>
        <taxon>Nematocera</taxon>
        <taxon>Chironomoidea</taxon>
        <taxon>Ceratopogonidae</taxon>
        <taxon>Ceratopogoninae</taxon>
        <taxon>Culicoides</taxon>
        <taxon>Monoculicoides</taxon>
    </lineage>
</organism>
<dbReference type="GO" id="GO:0005509">
    <property type="term" value="F:calcium ion binding"/>
    <property type="evidence" value="ECO:0007669"/>
    <property type="project" value="InterPro"/>
</dbReference>
<dbReference type="PROSITE" id="PS00018">
    <property type="entry name" value="EF_HAND_1"/>
    <property type="match status" value="2"/>
</dbReference>
<dbReference type="OMA" id="FECMALK"/>
<sequence length="193" mass="22406">MSYSWSDRVDFIIRYMYDIDNNGFLDQKDFDCMALRACLVEGKGDFNEERHKQYLEMMRSLWQEISDLADFDKVDGKISSEEFKDAVKQTCVGKKYSEFPKVMKAFIEANFKMMDGDGDDLVSKNEFRYNCISRIAVDDVKTIDGAFDQLLNEEDRKRGGINLARYQQLYGDFIGNTDDKNASIHLFGPLPEQ</sequence>
<feature type="domain" description="EF-hand" evidence="2">
    <location>
        <begin position="106"/>
        <end position="134"/>
    </location>
</feature>
<proteinExistence type="predicted"/>
<feature type="domain" description="EF-hand" evidence="2">
    <location>
        <begin position="8"/>
        <end position="37"/>
    </location>
</feature>
<feature type="domain" description="EF-hand" evidence="2">
    <location>
        <begin position="61"/>
        <end position="90"/>
    </location>
</feature>
<dbReference type="InterPro" id="IPR018247">
    <property type="entry name" value="EF_Hand_1_Ca_BS"/>
</dbReference>
<dbReference type="EMBL" id="UFQT01001258">
    <property type="protein sequence ID" value="SSX29725.1"/>
    <property type="molecule type" value="Genomic_DNA"/>
</dbReference>
<evidence type="ECO:0000259" key="2">
    <source>
        <dbReference type="SMART" id="SM00054"/>
    </source>
</evidence>
<evidence type="ECO:0000313" key="4">
    <source>
        <dbReference type="EMBL" id="SSX29725.1"/>
    </source>
</evidence>
<reference evidence="3" key="1">
    <citation type="submission" date="2018-04" db="EMBL/GenBank/DDBJ databases">
        <authorList>
            <person name="Go L.Y."/>
            <person name="Mitchell J.A."/>
        </authorList>
    </citation>
    <scope>NUCLEOTIDE SEQUENCE</scope>
    <source>
        <tissue evidence="3">Whole organism</tissue>
    </source>
</reference>
<dbReference type="SUPFAM" id="SSF47473">
    <property type="entry name" value="EF-hand"/>
    <property type="match status" value="1"/>
</dbReference>
<dbReference type="InterPro" id="IPR002048">
    <property type="entry name" value="EF_hand_dom"/>
</dbReference>
<gene>
    <name evidence="4" type="primary">CSON001630</name>
</gene>
<protein>
    <submittedName>
        <fullName evidence="4">CSON001630 protein</fullName>
    </submittedName>
</protein>